<dbReference type="PROSITE" id="PS50164">
    <property type="entry name" value="GIY_YIG"/>
    <property type="match status" value="1"/>
</dbReference>
<evidence type="ECO:0000313" key="2">
    <source>
        <dbReference type="EMBL" id="QHT28982.1"/>
    </source>
</evidence>
<reference evidence="2" key="1">
    <citation type="journal article" date="2020" name="Nature">
        <title>Giant virus diversity and host interactions through global metagenomics.</title>
        <authorList>
            <person name="Schulz F."/>
            <person name="Roux S."/>
            <person name="Paez-Espino D."/>
            <person name="Jungbluth S."/>
            <person name="Walsh D.A."/>
            <person name="Denef V.J."/>
            <person name="McMahon K.D."/>
            <person name="Konstantinidis K.T."/>
            <person name="Eloe-Fadrosh E.A."/>
            <person name="Kyrpides N.C."/>
            <person name="Woyke T."/>
        </authorList>
    </citation>
    <scope>NUCLEOTIDE SEQUENCE</scope>
    <source>
        <strain evidence="2">GVMAG-M-3300001351-8</strain>
    </source>
</reference>
<dbReference type="EMBL" id="MN738866">
    <property type="protein sequence ID" value="QHT28982.1"/>
    <property type="molecule type" value="Genomic_DNA"/>
</dbReference>
<dbReference type="AlphaFoldDB" id="A0A6C0EJT3"/>
<dbReference type="Pfam" id="PF01541">
    <property type="entry name" value="GIY-YIG"/>
    <property type="match status" value="1"/>
</dbReference>
<accession>A0A6C0EJT3</accession>
<sequence length="111" mass="12799">MDKNYIVYLLNNSLNSRTYLGITDHSNEKQVLKQHNGELKGGVKYTSMFKGDGVWTYCFKVENLTKRDALSIERTVKNKRKGGKETTPVQKRLNVLLPILVKYPECNIIYS</sequence>
<feature type="domain" description="GIY-YIG" evidence="1">
    <location>
        <begin position="3"/>
        <end position="86"/>
    </location>
</feature>
<evidence type="ECO:0000259" key="1">
    <source>
        <dbReference type="PROSITE" id="PS50164"/>
    </source>
</evidence>
<name>A0A6C0EJT3_9ZZZZ</name>
<organism evidence="2">
    <name type="scientific">viral metagenome</name>
    <dbReference type="NCBI Taxonomy" id="1070528"/>
    <lineage>
        <taxon>unclassified sequences</taxon>
        <taxon>metagenomes</taxon>
        <taxon>organismal metagenomes</taxon>
    </lineage>
</organism>
<dbReference type="InterPro" id="IPR000305">
    <property type="entry name" value="GIY-YIG_endonuc"/>
</dbReference>
<dbReference type="InterPro" id="IPR035901">
    <property type="entry name" value="GIY-YIG_endonuc_sf"/>
</dbReference>
<proteinExistence type="predicted"/>
<protein>
    <recommendedName>
        <fullName evidence="1">GIY-YIG domain-containing protein</fullName>
    </recommendedName>
</protein>
<dbReference type="Gene3D" id="3.40.1440.10">
    <property type="entry name" value="GIY-YIG endonuclease"/>
    <property type="match status" value="1"/>
</dbReference>